<dbReference type="Pfam" id="PF07786">
    <property type="entry name" value="HGSNAT_cat"/>
    <property type="match status" value="1"/>
</dbReference>
<dbReference type="InterPro" id="IPR012429">
    <property type="entry name" value="HGSNAT_cat"/>
</dbReference>
<feature type="domain" description="Heparan-alpha-glucosaminide N-acetyltransferase catalytic" evidence="2">
    <location>
        <begin position="11"/>
        <end position="229"/>
    </location>
</feature>
<evidence type="ECO:0000313" key="3">
    <source>
        <dbReference type="EMBL" id="MCV2871224.1"/>
    </source>
</evidence>
<evidence type="ECO:0000259" key="2">
    <source>
        <dbReference type="Pfam" id="PF07786"/>
    </source>
</evidence>
<evidence type="ECO:0000256" key="1">
    <source>
        <dbReference type="SAM" id="Phobius"/>
    </source>
</evidence>
<accession>A0ABT2ZJC7</accession>
<dbReference type="RefSeq" id="WP_263738408.1">
    <property type="nucleotide sequence ID" value="NZ_JAOWKZ010000001.1"/>
</dbReference>
<feature type="transmembrane region" description="Helical" evidence="1">
    <location>
        <begin position="83"/>
        <end position="103"/>
    </location>
</feature>
<dbReference type="Proteomes" id="UP001652564">
    <property type="component" value="Unassembled WGS sequence"/>
</dbReference>
<keyword evidence="1" id="KW-0812">Transmembrane</keyword>
<keyword evidence="4" id="KW-1185">Reference proteome</keyword>
<gene>
    <name evidence="3" type="ORF">OEZ71_02825</name>
</gene>
<feature type="transmembrane region" description="Helical" evidence="1">
    <location>
        <begin position="109"/>
        <end position="129"/>
    </location>
</feature>
<organism evidence="3 4">
    <name type="scientific">Albidovulum litorale</name>
    <dbReference type="NCBI Taxonomy" id="2984134"/>
    <lineage>
        <taxon>Bacteria</taxon>
        <taxon>Pseudomonadati</taxon>
        <taxon>Pseudomonadota</taxon>
        <taxon>Alphaproteobacteria</taxon>
        <taxon>Rhodobacterales</taxon>
        <taxon>Paracoccaceae</taxon>
        <taxon>Albidovulum</taxon>
    </lineage>
</organism>
<keyword evidence="1" id="KW-1133">Transmembrane helix</keyword>
<feature type="transmembrane region" description="Helical" evidence="1">
    <location>
        <begin position="12"/>
        <end position="31"/>
    </location>
</feature>
<dbReference type="EMBL" id="JAOWKZ010000001">
    <property type="protein sequence ID" value="MCV2871224.1"/>
    <property type="molecule type" value="Genomic_DNA"/>
</dbReference>
<evidence type="ECO:0000313" key="4">
    <source>
        <dbReference type="Proteomes" id="UP001652564"/>
    </source>
</evidence>
<protein>
    <submittedName>
        <fullName evidence="3">DUF1624 domain-containing protein</fullName>
    </submittedName>
</protein>
<sequence length="243" mass="26127">MTGTADQRPGRIAALDIARTVALIGMAIYHFTYDLEMFGHLSPGTAVTGFWAIFARLVAGSFLFLAGISLWLAHAQGIRWRPFVRRVAVIAGAALIVTIGTRIALPQTFVFFGILHSIATASVIGLLFLRLPAAITLAAAAGVFAISHLPHNPAFDAPLLWPLGLSTNARPAIDYVPLFPWLAPFLAGLALAKLGTRSGLWSHLTHHSEPSPLAWPGRHSLAIYLIHQPVLIGLVWAATQIML</sequence>
<proteinExistence type="predicted"/>
<feature type="transmembrane region" description="Helical" evidence="1">
    <location>
        <begin position="51"/>
        <end position="71"/>
    </location>
</feature>
<reference evidence="3 4" key="1">
    <citation type="submission" date="2022-10" db="EMBL/GenBank/DDBJ databases">
        <title>Defluviimonas sp. nov., isolated from ocean surface sediments.</title>
        <authorList>
            <person name="He W."/>
            <person name="Wang L."/>
            <person name="Zhang D.-F."/>
        </authorList>
    </citation>
    <scope>NUCLEOTIDE SEQUENCE [LARGE SCALE GENOMIC DNA]</scope>
    <source>
        <strain evidence="3 4">WL0050</strain>
    </source>
</reference>
<comment type="caution">
    <text evidence="3">The sequence shown here is derived from an EMBL/GenBank/DDBJ whole genome shotgun (WGS) entry which is preliminary data.</text>
</comment>
<name>A0ABT2ZJC7_9RHOB</name>
<keyword evidence="1" id="KW-0472">Membrane</keyword>